<proteinExistence type="predicted"/>
<name>A0A1I7CR98_9BACT</name>
<reference evidence="2" key="1">
    <citation type="submission" date="2016-10" db="EMBL/GenBank/DDBJ databases">
        <authorList>
            <person name="Varghese N."/>
            <person name="Submissions S."/>
        </authorList>
    </citation>
    <scope>NUCLEOTIDE SEQUENCE [LARGE SCALE GENOMIC DNA]</scope>
    <source>
        <strain evidence="2">DSM 23445</strain>
    </source>
</reference>
<evidence type="ECO:0000313" key="1">
    <source>
        <dbReference type="EMBL" id="SFU01928.1"/>
    </source>
</evidence>
<gene>
    <name evidence="1" type="ORF">SAMN04489724_3348</name>
</gene>
<dbReference type="STRING" id="305507.SAMN04489724_3348"/>
<dbReference type="RefSeq" id="WP_091695584.1">
    <property type="nucleotide sequence ID" value="NZ_FPBF01000005.1"/>
</dbReference>
<keyword evidence="2" id="KW-1185">Reference proteome</keyword>
<dbReference type="EMBL" id="FPBF01000005">
    <property type="protein sequence ID" value="SFU01928.1"/>
    <property type="molecule type" value="Genomic_DNA"/>
</dbReference>
<dbReference type="OrthoDB" id="821958at2"/>
<organism evidence="1 2">
    <name type="scientific">Algoriphagus locisalis</name>
    <dbReference type="NCBI Taxonomy" id="305507"/>
    <lineage>
        <taxon>Bacteria</taxon>
        <taxon>Pseudomonadati</taxon>
        <taxon>Bacteroidota</taxon>
        <taxon>Cytophagia</taxon>
        <taxon>Cytophagales</taxon>
        <taxon>Cyclobacteriaceae</taxon>
        <taxon>Algoriphagus</taxon>
    </lineage>
</organism>
<dbReference type="Proteomes" id="UP000199673">
    <property type="component" value="Unassembled WGS sequence"/>
</dbReference>
<protein>
    <submittedName>
        <fullName evidence="1">Uncharacterized protein</fullName>
    </submittedName>
</protein>
<dbReference type="InterPro" id="IPR046233">
    <property type="entry name" value="DUF6266"/>
</dbReference>
<accession>A0A1I7CR98</accession>
<dbReference type="Pfam" id="PF19781">
    <property type="entry name" value="DUF6266"/>
    <property type="match status" value="1"/>
</dbReference>
<sequence length="214" mass="23841">MAIINTSILGKISGKLGNTVIYERNGKTIIKSLPAKSSKPPTAKQLYHRAAFKRGQQFLVPIRTELELGFAKRNAGQSQGFGRALSVLLKTGILNENGIPVLYPEKVKVSEGDVLGIDGAEAQWVGDNVLEITWYPNAFMGHGKEADRLFVVAYDPENGRKWAITQGNYRKSGSQQIQFPWSSDLRGRFYVYVSFFSESYGRRQFSDSVCLGRV</sequence>
<dbReference type="AlphaFoldDB" id="A0A1I7CR98"/>
<evidence type="ECO:0000313" key="2">
    <source>
        <dbReference type="Proteomes" id="UP000199673"/>
    </source>
</evidence>